<dbReference type="NCBIfam" id="TIGR01395">
    <property type="entry name" value="FlgC"/>
    <property type="match status" value="1"/>
</dbReference>
<reference evidence="9 10" key="1">
    <citation type="submission" date="2021-03" db="EMBL/GenBank/DDBJ databases">
        <title>Caproiciproducens sp. nov. isolated from feces of cow.</title>
        <authorList>
            <person name="Choi J.-Y."/>
        </authorList>
    </citation>
    <scope>NUCLEOTIDE SEQUENCE [LARGE SCALE GENOMIC DNA]</scope>
    <source>
        <strain evidence="9 10">AGMB10547</strain>
    </source>
</reference>
<accession>A0ABS7DRZ0</accession>
<comment type="caution">
    <text evidence="9">The sequence shown here is derived from an EMBL/GenBank/DDBJ whole genome shotgun (WGS) entry which is preliminary data.</text>
</comment>
<name>A0ABS7DRZ0_9FIRM</name>
<evidence type="ECO:0000256" key="4">
    <source>
        <dbReference type="ARBA" id="ARBA00023143"/>
    </source>
</evidence>
<evidence type="ECO:0000259" key="7">
    <source>
        <dbReference type="Pfam" id="PF00460"/>
    </source>
</evidence>
<sequence>MAFLNSLDISGSALTASRLRMDVISENIANASTTKTENGGPYRRKIVQYEPIEQNSFSRILAGKMNEGESDQTQKGVKVSAIVDDPTDFTPVYDPTNPDANEEGYVMMPNVDPIKETLDMMSVTRAYDANLTAFNAVKGMAVKALELGR</sequence>
<evidence type="ECO:0000259" key="8">
    <source>
        <dbReference type="Pfam" id="PF06429"/>
    </source>
</evidence>
<dbReference type="Pfam" id="PF06429">
    <property type="entry name" value="Flg_bbr_C"/>
    <property type="match status" value="1"/>
</dbReference>
<comment type="similarity">
    <text evidence="2">Belongs to the flagella basal body rod proteins family.</text>
</comment>
<evidence type="ECO:0000256" key="2">
    <source>
        <dbReference type="ARBA" id="ARBA00009677"/>
    </source>
</evidence>
<dbReference type="RefSeq" id="WP_219965751.1">
    <property type="nucleotide sequence ID" value="NZ_JAGFNZ010000004.1"/>
</dbReference>
<keyword evidence="9" id="KW-0966">Cell projection</keyword>
<dbReference type="PANTHER" id="PTHR30435">
    <property type="entry name" value="FLAGELLAR PROTEIN"/>
    <property type="match status" value="1"/>
</dbReference>
<dbReference type="Proteomes" id="UP000719942">
    <property type="component" value="Unassembled WGS sequence"/>
</dbReference>
<dbReference type="Pfam" id="PF00460">
    <property type="entry name" value="Flg_bb_rod"/>
    <property type="match status" value="1"/>
</dbReference>
<proteinExistence type="inferred from homology"/>
<comment type="subunit">
    <text evidence="5 6">The basal body constitutes a major portion of the flagellar organelle and consists of four rings (L,P,S, and M) mounted on a central rod. The rod consists of about 26 subunits of FlgG in the distal portion, and FlgB, FlgC and FlgF are thought to build up the proximal portion of the rod with about 6 subunits each.</text>
</comment>
<keyword evidence="4 6" id="KW-0975">Bacterial flagellum</keyword>
<evidence type="ECO:0000256" key="5">
    <source>
        <dbReference type="ARBA" id="ARBA00025933"/>
    </source>
</evidence>
<dbReference type="InterPro" id="IPR001444">
    <property type="entry name" value="Flag_bb_rod_N"/>
</dbReference>
<organism evidence="9 10">
    <name type="scientific">Caproiciproducens faecalis</name>
    <dbReference type="NCBI Taxonomy" id="2820301"/>
    <lineage>
        <taxon>Bacteria</taxon>
        <taxon>Bacillati</taxon>
        <taxon>Bacillota</taxon>
        <taxon>Clostridia</taxon>
        <taxon>Eubacteriales</taxon>
        <taxon>Acutalibacteraceae</taxon>
        <taxon>Caproiciproducens</taxon>
    </lineage>
</organism>
<dbReference type="InterPro" id="IPR010930">
    <property type="entry name" value="Flg_bb/hook_C_dom"/>
</dbReference>
<keyword evidence="9" id="KW-0282">Flagellum</keyword>
<dbReference type="InterPro" id="IPR006299">
    <property type="entry name" value="FlgC"/>
</dbReference>
<feature type="domain" description="Flagellar basal-body/hook protein C-terminal" evidence="8">
    <location>
        <begin position="103"/>
        <end position="146"/>
    </location>
</feature>
<evidence type="ECO:0000256" key="6">
    <source>
        <dbReference type="RuleBase" id="RU362062"/>
    </source>
</evidence>
<feature type="domain" description="Flagellar basal body rod protein N-terminal" evidence="7">
    <location>
        <begin position="7"/>
        <end position="34"/>
    </location>
</feature>
<dbReference type="PROSITE" id="PS00588">
    <property type="entry name" value="FLAGELLA_BB_ROD"/>
    <property type="match status" value="1"/>
</dbReference>
<evidence type="ECO:0000256" key="3">
    <source>
        <dbReference type="ARBA" id="ARBA00017941"/>
    </source>
</evidence>
<evidence type="ECO:0000313" key="10">
    <source>
        <dbReference type="Proteomes" id="UP000719942"/>
    </source>
</evidence>
<keyword evidence="10" id="KW-1185">Reference proteome</keyword>
<comment type="subcellular location">
    <subcellularLocation>
        <location evidence="1 6">Bacterial flagellum basal body</location>
    </subcellularLocation>
</comment>
<dbReference type="InterPro" id="IPR019776">
    <property type="entry name" value="Flagellar_basal_body_rod_CS"/>
</dbReference>
<protein>
    <recommendedName>
        <fullName evidence="3 6">Flagellar basal-body rod protein FlgC</fullName>
    </recommendedName>
</protein>
<keyword evidence="9" id="KW-0969">Cilium</keyword>
<dbReference type="PANTHER" id="PTHR30435:SF2">
    <property type="entry name" value="FLAGELLAR BASAL-BODY ROD PROTEIN FLGC"/>
    <property type="match status" value="1"/>
</dbReference>
<dbReference type="EMBL" id="JAGFNZ010000004">
    <property type="protein sequence ID" value="MBW7573346.1"/>
    <property type="molecule type" value="Genomic_DNA"/>
</dbReference>
<evidence type="ECO:0000313" key="9">
    <source>
        <dbReference type="EMBL" id="MBW7573346.1"/>
    </source>
</evidence>
<evidence type="ECO:0000256" key="1">
    <source>
        <dbReference type="ARBA" id="ARBA00004117"/>
    </source>
</evidence>
<gene>
    <name evidence="9" type="primary">flgC</name>
    <name evidence="9" type="ORF">J5W02_11050</name>
</gene>